<accession>A0A4R4Z216</accession>
<dbReference type="RefSeq" id="WP_132484828.1">
    <property type="nucleotide sequence ID" value="NZ_SMKW01000014.1"/>
</dbReference>
<proteinExistence type="predicted"/>
<feature type="transmembrane region" description="Helical" evidence="1">
    <location>
        <begin position="143"/>
        <end position="163"/>
    </location>
</feature>
<comment type="caution">
    <text evidence="2">The sequence shown here is derived from an EMBL/GenBank/DDBJ whole genome shotgun (WGS) entry which is preliminary data.</text>
</comment>
<name>A0A4R4Z216_9PSEU</name>
<keyword evidence="1" id="KW-1133">Transmembrane helix</keyword>
<evidence type="ECO:0000256" key="1">
    <source>
        <dbReference type="SAM" id="Phobius"/>
    </source>
</evidence>
<keyword evidence="1" id="KW-0812">Transmembrane</keyword>
<dbReference type="OrthoDB" id="3696703at2"/>
<sequence>MTVHRPYWEHVPVPDDVARRIRSGAVRFGAGSLVLSLVEGIAILVLGFGLPTAHHPISGIAVMFGGISAFFHFFSSITVFSGRSYVKNGQLNKTAAGKACRLLAVFWGGTIATSLGSCGLLAMVIRSSGRSSVLPEVQYTPAIIGYLLLLLVPCVLSAVNFFIGRHLLRPAA</sequence>
<protein>
    <submittedName>
        <fullName evidence="2">Uncharacterized protein</fullName>
    </submittedName>
</protein>
<dbReference type="Proteomes" id="UP000294947">
    <property type="component" value="Unassembled WGS sequence"/>
</dbReference>
<feature type="transmembrane region" description="Helical" evidence="1">
    <location>
        <begin position="28"/>
        <end position="50"/>
    </location>
</feature>
<dbReference type="EMBL" id="SMKW01000014">
    <property type="protein sequence ID" value="TDD51975.1"/>
    <property type="molecule type" value="Genomic_DNA"/>
</dbReference>
<feature type="transmembrane region" description="Helical" evidence="1">
    <location>
        <begin position="102"/>
        <end position="123"/>
    </location>
</feature>
<feature type="transmembrane region" description="Helical" evidence="1">
    <location>
        <begin position="56"/>
        <end position="81"/>
    </location>
</feature>
<gene>
    <name evidence="2" type="ORF">E1288_13435</name>
</gene>
<organism evidence="2 3">
    <name type="scientific">Saccharopolyspora elongata</name>
    <dbReference type="NCBI Taxonomy" id="2530387"/>
    <lineage>
        <taxon>Bacteria</taxon>
        <taxon>Bacillati</taxon>
        <taxon>Actinomycetota</taxon>
        <taxon>Actinomycetes</taxon>
        <taxon>Pseudonocardiales</taxon>
        <taxon>Pseudonocardiaceae</taxon>
        <taxon>Saccharopolyspora</taxon>
    </lineage>
</organism>
<dbReference type="AlphaFoldDB" id="A0A4R4Z216"/>
<evidence type="ECO:0000313" key="3">
    <source>
        <dbReference type="Proteomes" id="UP000294947"/>
    </source>
</evidence>
<evidence type="ECO:0000313" key="2">
    <source>
        <dbReference type="EMBL" id="TDD51975.1"/>
    </source>
</evidence>
<keyword evidence="1" id="KW-0472">Membrane</keyword>
<keyword evidence="3" id="KW-1185">Reference proteome</keyword>
<reference evidence="2 3" key="1">
    <citation type="submission" date="2019-03" db="EMBL/GenBank/DDBJ databases">
        <title>Draft genome sequences of novel Actinobacteria.</title>
        <authorList>
            <person name="Sahin N."/>
            <person name="Ay H."/>
            <person name="Saygin H."/>
        </authorList>
    </citation>
    <scope>NUCLEOTIDE SEQUENCE [LARGE SCALE GENOMIC DNA]</scope>
    <source>
        <strain evidence="2 3">7K502</strain>
    </source>
</reference>